<feature type="compositionally biased region" description="Low complexity" evidence="2">
    <location>
        <begin position="112"/>
        <end position="121"/>
    </location>
</feature>
<feature type="compositionally biased region" description="Low complexity" evidence="2">
    <location>
        <begin position="387"/>
        <end position="401"/>
    </location>
</feature>
<feature type="compositionally biased region" description="Basic and acidic residues" evidence="2">
    <location>
        <begin position="174"/>
        <end position="183"/>
    </location>
</feature>
<evidence type="ECO:0000256" key="4">
    <source>
        <dbReference type="SAM" id="SignalP"/>
    </source>
</evidence>
<feature type="region of interest" description="Disordered" evidence="2">
    <location>
        <begin position="26"/>
        <end position="212"/>
    </location>
</feature>
<feature type="compositionally biased region" description="Gly residues" evidence="2">
    <location>
        <begin position="203"/>
        <end position="212"/>
    </location>
</feature>
<feature type="compositionally biased region" description="Low complexity" evidence="2">
    <location>
        <begin position="33"/>
        <end position="43"/>
    </location>
</feature>
<feature type="compositionally biased region" description="Low complexity" evidence="2">
    <location>
        <begin position="818"/>
        <end position="837"/>
    </location>
</feature>
<feature type="compositionally biased region" description="Pro residues" evidence="2">
    <location>
        <begin position="369"/>
        <end position="386"/>
    </location>
</feature>
<keyword evidence="3" id="KW-0472">Membrane</keyword>
<evidence type="ECO:0000313" key="6">
    <source>
        <dbReference type="Proteomes" id="UP000612055"/>
    </source>
</evidence>
<name>A0A835YFE5_9CHLO</name>
<feature type="transmembrane region" description="Helical" evidence="3">
    <location>
        <begin position="945"/>
        <end position="964"/>
    </location>
</feature>
<dbReference type="InterPro" id="IPR011047">
    <property type="entry name" value="Quinoprotein_ADH-like_sf"/>
</dbReference>
<reference evidence="5" key="1">
    <citation type="journal article" date="2020" name="bioRxiv">
        <title>Comparative genomics of Chlamydomonas.</title>
        <authorList>
            <person name="Craig R.J."/>
            <person name="Hasan A.R."/>
            <person name="Ness R.W."/>
            <person name="Keightley P.D."/>
        </authorList>
    </citation>
    <scope>NUCLEOTIDE SEQUENCE</scope>
    <source>
        <strain evidence="5">CCAP 11/70</strain>
    </source>
</reference>
<feature type="coiled-coil region" evidence="1">
    <location>
        <begin position="216"/>
        <end position="250"/>
    </location>
</feature>
<dbReference type="OrthoDB" id="550243at2759"/>
<keyword evidence="6" id="KW-1185">Reference proteome</keyword>
<accession>A0A835YFE5</accession>
<feature type="chain" id="PRO_5032293753" evidence="4">
    <location>
        <begin position="25"/>
        <end position="1046"/>
    </location>
</feature>
<evidence type="ECO:0000256" key="1">
    <source>
        <dbReference type="SAM" id="Coils"/>
    </source>
</evidence>
<feature type="compositionally biased region" description="Pro residues" evidence="2">
    <location>
        <begin position="138"/>
        <end position="148"/>
    </location>
</feature>
<organism evidence="5 6">
    <name type="scientific">Edaphochlamys debaryana</name>
    <dbReference type="NCBI Taxonomy" id="47281"/>
    <lineage>
        <taxon>Eukaryota</taxon>
        <taxon>Viridiplantae</taxon>
        <taxon>Chlorophyta</taxon>
        <taxon>core chlorophytes</taxon>
        <taxon>Chlorophyceae</taxon>
        <taxon>CS clade</taxon>
        <taxon>Chlamydomonadales</taxon>
        <taxon>Chlamydomonadales incertae sedis</taxon>
        <taxon>Edaphochlamys</taxon>
    </lineage>
</organism>
<dbReference type="InterPro" id="IPR045288">
    <property type="entry name" value="At1g75140-like"/>
</dbReference>
<feature type="signal peptide" evidence="4">
    <location>
        <begin position="1"/>
        <end position="24"/>
    </location>
</feature>
<dbReference type="AlphaFoldDB" id="A0A835YFE5"/>
<dbReference type="SUPFAM" id="SSF50998">
    <property type="entry name" value="Quinoprotein alcohol dehydrogenase-like"/>
    <property type="match status" value="1"/>
</dbReference>
<feature type="compositionally biased region" description="Low complexity" evidence="2">
    <location>
        <begin position="164"/>
        <end position="173"/>
    </location>
</feature>
<dbReference type="PANTHER" id="PTHR35464">
    <property type="entry name" value="OS06G0115200 PROTEIN"/>
    <property type="match status" value="1"/>
</dbReference>
<keyword evidence="3" id="KW-1133">Transmembrane helix</keyword>
<feature type="compositionally biased region" description="Low complexity" evidence="2">
    <location>
        <begin position="184"/>
        <end position="202"/>
    </location>
</feature>
<feature type="region of interest" description="Disordered" evidence="2">
    <location>
        <begin position="366"/>
        <end position="401"/>
    </location>
</feature>
<comment type="caution">
    <text evidence="5">The sequence shown here is derived from an EMBL/GenBank/DDBJ whole genome shotgun (WGS) entry which is preliminary data.</text>
</comment>
<evidence type="ECO:0000256" key="2">
    <source>
        <dbReference type="SAM" id="MobiDB-lite"/>
    </source>
</evidence>
<feature type="region of interest" description="Disordered" evidence="2">
    <location>
        <begin position="492"/>
        <end position="522"/>
    </location>
</feature>
<proteinExistence type="predicted"/>
<gene>
    <name evidence="5" type="ORF">HYH03_001486</name>
</gene>
<protein>
    <submittedName>
        <fullName evidence="5">Uncharacterized protein</fullName>
    </submittedName>
</protein>
<sequence>MPALKCACVLVLIVLSISPNLLRAEDTAGGSGSAQSPPAGSQPECADSSSPGTCEWAGRAPAEATEVCAAPDEVGTHPAPTEAVPPPERSSRPTNSAEQPAPASVPDPAPDPTATASAVPPTSAPVPAPAEATATAPAPTPVPAPAPAPATAEGAVNQHESQGSDSTDSTDTSRSVKLEEARPVEPGAGAAAPAPAAAAGSGEAKGAGAGAPGAGLEELRVLLAAARQAVAALEAAVASAEQRVAGLAAAAAVGAAAAAGSDPAAAVLHSLGLDASTSSAPARAALRLALQQLLREREAARGAGAVPGAATPGLGLGLGLGLRGAHPVHATLLPPRTEVDAAAADAAAATAGHWFGHHFAMRSALRLGPGPPPFPPPPSPPPPSAPAPDADAAGSGAAADGPSPSGVVTCAFAFELPNPNTQATGGGALVYIVAGDAAGGLYLLRPVDGAVLAAVPTGTDSPVTACTAYFTRRLESVVVTGHANGQTRSFAVSIQDPPADPDAPGGGSHHKRKPGISPAQEGGMLGHITIASVTLRHVVESMPPAALPWPAVEELIAPGAGGSGEEGLGVMAGDGGATEAGGAAAERRRAAAAAAALEAEVPLTGPPAPIMHLLPYKLGNKASGRRHVLVLDRAGNVRLDRENGTSRYFARTNRTQLAVRFAGTYAVMLSAHHATLVNTLQPRAPRAFACQHLNGSRLLTASFDGSRVFRGYGVNTRGELLSLVTPHEGRLTACKVHKASPLPWLDIAAATSRPSSLLLTPMRGYLLLTHGTTHVVFNVTGVLRSGLPFLAAVGDGEVAGIASHIAITPPPPSPPGNAPAQPSSATSSATSSPASSSYTRDAPGPGSGGLPAFSGGLINGLLPPPPVVAVGQGSQVLILGVGPEPLPSPDPSPSSAAPGPDAPGGPTQAQAQAQAGPLQAPAAGLVVVLESRLPRMAPSAAGSKVWSQPIFIGAILIVGLYQFWRMSNTRSQQAQTQALRGGPRGPLGGFRPARGRRGMYGPGYGDTDYAGQLPMQPRSALRGSRPRTDRPARSVSYADEDDEGEY</sequence>
<keyword evidence="1" id="KW-0175">Coiled coil</keyword>
<feature type="compositionally biased region" description="Low complexity" evidence="2">
    <location>
        <begin position="893"/>
        <end position="917"/>
    </location>
</feature>
<evidence type="ECO:0000313" key="5">
    <source>
        <dbReference type="EMBL" id="KAG2500722.1"/>
    </source>
</evidence>
<dbReference type="PANTHER" id="PTHR35464:SF1">
    <property type="entry name" value="OS06G0115200 PROTEIN"/>
    <property type="match status" value="1"/>
</dbReference>
<keyword evidence="4" id="KW-0732">Signal</keyword>
<feature type="region of interest" description="Disordered" evidence="2">
    <location>
        <begin position="974"/>
        <end position="1046"/>
    </location>
</feature>
<feature type="region of interest" description="Disordered" evidence="2">
    <location>
        <begin position="880"/>
        <end position="917"/>
    </location>
</feature>
<dbReference type="EMBL" id="JAEHOE010000003">
    <property type="protein sequence ID" value="KAG2500722.1"/>
    <property type="molecule type" value="Genomic_DNA"/>
</dbReference>
<feature type="region of interest" description="Disordered" evidence="2">
    <location>
        <begin position="804"/>
        <end position="850"/>
    </location>
</feature>
<keyword evidence="3" id="KW-0812">Transmembrane</keyword>
<dbReference type="Proteomes" id="UP000612055">
    <property type="component" value="Unassembled WGS sequence"/>
</dbReference>
<feature type="compositionally biased region" description="Pro residues" evidence="2">
    <location>
        <begin position="808"/>
        <end position="817"/>
    </location>
</feature>
<evidence type="ECO:0000256" key="3">
    <source>
        <dbReference type="SAM" id="Phobius"/>
    </source>
</evidence>